<evidence type="ECO:0000256" key="8">
    <source>
        <dbReference type="ARBA" id="ARBA00022982"/>
    </source>
</evidence>
<evidence type="ECO:0000256" key="11">
    <source>
        <dbReference type="ARBA" id="ARBA00037877"/>
    </source>
</evidence>
<evidence type="ECO:0000256" key="5">
    <source>
        <dbReference type="ARBA" id="ARBA00022723"/>
    </source>
</evidence>
<keyword evidence="5 14" id="KW-0479">Metal-binding</keyword>
<dbReference type="GO" id="GO:0005789">
    <property type="term" value="C:endoplasmic reticulum membrane"/>
    <property type="evidence" value="ECO:0007669"/>
    <property type="project" value="UniProtKB-SubCell"/>
</dbReference>
<accession>A0A8S1E9K9</accession>
<evidence type="ECO:0000256" key="6">
    <source>
        <dbReference type="ARBA" id="ARBA00022824"/>
    </source>
</evidence>
<keyword evidence="10" id="KW-0472">Membrane</keyword>
<dbReference type="SUPFAM" id="SSF55856">
    <property type="entry name" value="Cytochrome b5-like heme/steroid binding domain"/>
    <property type="match status" value="1"/>
</dbReference>
<evidence type="ECO:0000256" key="12">
    <source>
        <dbReference type="ARBA" id="ARBA00038168"/>
    </source>
</evidence>
<reference evidence="16 17" key="1">
    <citation type="submission" date="2020-04" db="EMBL/GenBank/DDBJ databases">
        <authorList>
            <person name="Laetsch R D."/>
            <person name="Stevens L."/>
            <person name="Kumar S."/>
            <person name="Blaxter L. M."/>
        </authorList>
    </citation>
    <scope>NUCLEOTIDE SEQUENCE [LARGE SCALE GENOMIC DNA]</scope>
</reference>
<protein>
    <recommendedName>
        <fullName evidence="13">Cytochrome b5</fullName>
    </recommendedName>
</protein>
<dbReference type="PRINTS" id="PR00363">
    <property type="entry name" value="CYTOCHROMEB5"/>
</dbReference>
<feature type="domain" description="Cytochrome b5 heme-binding" evidence="15">
    <location>
        <begin position="4"/>
        <end position="80"/>
    </location>
</feature>
<keyword evidence="8" id="KW-0249">Electron transport</keyword>
<keyword evidence="6" id="KW-0256">Endoplasmic reticulum</keyword>
<keyword evidence="2" id="KW-0813">Transport</keyword>
<dbReference type="PANTHER" id="PTHR19359">
    <property type="entry name" value="CYTOCHROME B5"/>
    <property type="match status" value="1"/>
</dbReference>
<keyword evidence="9 14" id="KW-0408">Iron</keyword>
<keyword evidence="4" id="KW-0812">Transmembrane</keyword>
<keyword evidence="17" id="KW-1185">Reference proteome</keyword>
<dbReference type="InterPro" id="IPR050668">
    <property type="entry name" value="Cytochrome_b5"/>
</dbReference>
<dbReference type="InterPro" id="IPR018506">
    <property type="entry name" value="Cyt_B5_heme-BS"/>
</dbReference>
<evidence type="ECO:0000256" key="7">
    <source>
        <dbReference type="ARBA" id="ARBA00022848"/>
    </source>
</evidence>
<evidence type="ECO:0000259" key="15">
    <source>
        <dbReference type="PROSITE" id="PS50255"/>
    </source>
</evidence>
<evidence type="ECO:0000256" key="13">
    <source>
        <dbReference type="ARBA" id="ARBA00039806"/>
    </source>
</evidence>
<gene>
    <name evidence="16" type="ORF">CBOVIS_LOCUS1593</name>
</gene>
<comment type="similarity">
    <text evidence="12 14">Belongs to the cytochrome b5 family.</text>
</comment>
<evidence type="ECO:0000313" key="16">
    <source>
        <dbReference type="EMBL" id="CAB3398306.1"/>
    </source>
</evidence>
<dbReference type="PROSITE" id="PS00191">
    <property type="entry name" value="CYTOCHROME_B5_1"/>
    <property type="match status" value="1"/>
</dbReference>
<dbReference type="InterPro" id="IPR036400">
    <property type="entry name" value="Cyt_B5-like_heme/steroid_sf"/>
</dbReference>
<dbReference type="GO" id="GO:0020037">
    <property type="term" value="F:heme binding"/>
    <property type="evidence" value="ECO:0007669"/>
    <property type="project" value="UniProtKB-UniRule"/>
</dbReference>
<proteinExistence type="inferred from homology"/>
<dbReference type="EMBL" id="CADEPM010000001">
    <property type="protein sequence ID" value="CAB3398306.1"/>
    <property type="molecule type" value="Genomic_DNA"/>
</dbReference>
<name>A0A8S1E9K9_9PELO</name>
<dbReference type="FunFam" id="3.10.120.10:FF:000002">
    <property type="entry name" value="Cytochrome b5 type B"/>
    <property type="match status" value="1"/>
</dbReference>
<evidence type="ECO:0000313" key="17">
    <source>
        <dbReference type="Proteomes" id="UP000494206"/>
    </source>
</evidence>
<dbReference type="Gene3D" id="3.10.120.10">
    <property type="entry name" value="Cytochrome b5-like heme/steroid binding domain"/>
    <property type="match status" value="1"/>
</dbReference>
<dbReference type="Pfam" id="PF00173">
    <property type="entry name" value="Cyt-b5"/>
    <property type="match status" value="1"/>
</dbReference>
<evidence type="ECO:0000256" key="9">
    <source>
        <dbReference type="ARBA" id="ARBA00023004"/>
    </source>
</evidence>
<keyword evidence="3 14" id="KW-0349">Heme</keyword>
<evidence type="ECO:0000256" key="14">
    <source>
        <dbReference type="RuleBase" id="RU362121"/>
    </source>
</evidence>
<comment type="subcellular location">
    <subcellularLocation>
        <location evidence="1">Endoplasmic reticulum membrane</location>
        <topology evidence="1">Single-pass membrane protein</topology>
        <orientation evidence="1">Cytoplasmic side</orientation>
    </subcellularLocation>
    <subcellularLocation>
        <location evidence="11">Microsome membrane</location>
        <topology evidence="11">Single-pass membrane protein</topology>
        <orientation evidence="11">Cytoplasmic side</orientation>
    </subcellularLocation>
</comment>
<evidence type="ECO:0000256" key="3">
    <source>
        <dbReference type="ARBA" id="ARBA00022617"/>
    </source>
</evidence>
<dbReference type="SMART" id="SM01117">
    <property type="entry name" value="Cyt-b5"/>
    <property type="match status" value="1"/>
</dbReference>
<dbReference type="PANTHER" id="PTHR19359:SF150">
    <property type="entry name" value="CYTOCHROME B5"/>
    <property type="match status" value="1"/>
</dbReference>
<dbReference type="InterPro" id="IPR001199">
    <property type="entry name" value="Cyt_B5-like_heme/steroid-bd"/>
</dbReference>
<dbReference type="OrthoDB" id="260519at2759"/>
<organism evidence="16 17">
    <name type="scientific">Caenorhabditis bovis</name>
    <dbReference type="NCBI Taxonomy" id="2654633"/>
    <lineage>
        <taxon>Eukaryota</taxon>
        <taxon>Metazoa</taxon>
        <taxon>Ecdysozoa</taxon>
        <taxon>Nematoda</taxon>
        <taxon>Chromadorea</taxon>
        <taxon>Rhabditida</taxon>
        <taxon>Rhabditina</taxon>
        <taxon>Rhabditomorpha</taxon>
        <taxon>Rhabditoidea</taxon>
        <taxon>Rhabditidae</taxon>
        <taxon>Peloderinae</taxon>
        <taxon>Caenorhabditis</taxon>
    </lineage>
</organism>
<dbReference type="Proteomes" id="UP000494206">
    <property type="component" value="Unassembled WGS sequence"/>
</dbReference>
<dbReference type="GO" id="GO:0046872">
    <property type="term" value="F:metal ion binding"/>
    <property type="evidence" value="ECO:0007669"/>
    <property type="project" value="UniProtKB-UniRule"/>
</dbReference>
<dbReference type="AlphaFoldDB" id="A0A8S1E9K9"/>
<evidence type="ECO:0000256" key="2">
    <source>
        <dbReference type="ARBA" id="ARBA00022448"/>
    </source>
</evidence>
<keyword evidence="7" id="KW-0492">Microsome</keyword>
<evidence type="ECO:0000256" key="1">
    <source>
        <dbReference type="ARBA" id="ARBA00004131"/>
    </source>
</evidence>
<evidence type="ECO:0000256" key="10">
    <source>
        <dbReference type="ARBA" id="ARBA00023136"/>
    </source>
</evidence>
<sequence length="103" mass="11386">MSNMSVFTRAEVSEHCTEDDCWIIVGNHVYDITKFLDLHPAGPEILLEFAGGDATESFESVGHSVCARMALNKFKIGTLPESEKPDFVTAEYITHAKILLPSN</sequence>
<evidence type="ECO:0000256" key="4">
    <source>
        <dbReference type="ARBA" id="ARBA00022692"/>
    </source>
</evidence>
<comment type="caution">
    <text evidence="16">The sequence shown here is derived from an EMBL/GenBank/DDBJ whole genome shotgun (WGS) entry which is preliminary data.</text>
</comment>
<dbReference type="PROSITE" id="PS50255">
    <property type="entry name" value="CYTOCHROME_B5_2"/>
    <property type="match status" value="1"/>
</dbReference>